<name>A0A2G7T916_9FLAO</name>
<reference evidence="1" key="1">
    <citation type="submission" date="2017-10" db="EMBL/GenBank/DDBJ databases">
        <title>Chryseobacterium sp. B5 is a hydrocarbonoclastic and plant growth promoting bacterium.</title>
        <authorList>
            <person name="Thijs S."/>
            <person name="Gkorezis P."/>
            <person name="Van Hamme J."/>
        </authorList>
    </citation>
    <scope>NUCLEOTIDE SEQUENCE</scope>
    <source>
        <strain evidence="1">B5</strain>
    </source>
</reference>
<gene>
    <name evidence="1" type="ORF">CTI11_07640</name>
</gene>
<organism evidence="1">
    <name type="scientific">Chryseobacterium sp. B5</name>
    <dbReference type="NCBI Taxonomy" id="2050562"/>
    <lineage>
        <taxon>Bacteria</taxon>
        <taxon>Pseudomonadati</taxon>
        <taxon>Bacteroidota</taxon>
        <taxon>Flavobacteriia</taxon>
        <taxon>Flavobacteriales</taxon>
        <taxon>Weeksellaceae</taxon>
        <taxon>Chryseobacterium group</taxon>
        <taxon>Chryseobacterium</taxon>
    </lineage>
</organism>
<proteinExistence type="predicted"/>
<dbReference type="AlphaFoldDB" id="A0A2G7T916"/>
<accession>A0A2G7T916</accession>
<comment type="caution">
    <text evidence="1">The sequence shown here is derived from an EMBL/GenBank/DDBJ whole genome shotgun (WGS) entry which is preliminary data.</text>
</comment>
<evidence type="ECO:0000313" key="1">
    <source>
        <dbReference type="EMBL" id="PII36390.1"/>
    </source>
</evidence>
<sequence>MQPKRTSQKLCDPCYELLSNTSLSKPHPGLRFRFYSLEQDANFVNYDCVHCQAPLAMKTSRRGALLGFRLMPSEPYYPLGEGDIEDGGQAQGQALKG</sequence>
<dbReference type="EMBL" id="PEKC01000019">
    <property type="protein sequence ID" value="PII36390.1"/>
    <property type="molecule type" value="Genomic_DNA"/>
</dbReference>
<protein>
    <submittedName>
        <fullName evidence="1">Uncharacterized protein</fullName>
    </submittedName>
</protein>